<comment type="subcellular location">
    <subcellularLocation>
        <location evidence="1">Cell membrane</location>
        <topology evidence="1">Multi-pass membrane protein</topology>
    </subcellularLocation>
</comment>
<feature type="transmembrane region" description="Helical" evidence="6">
    <location>
        <begin position="50"/>
        <end position="74"/>
    </location>
</feature>
<feature type="transmembrane region" description="Helical" evidence="6">
    <location>
        <begin position="361"/>
        <end position="384"/>
    </location>
</feature>
<keyword evidence="4 6" id="KW-1133">Transmembrane helix</keyword>
<evidence type="ECO:0000313" key="10">
    <source>
        <dbReference type="Proteomes" id="UP000030649"/>
    </source>
</evidence>
<dbReference type="PANTHER" id="PTHR36506">
    <property type="entry name" value="PREFLAGELLIN PEPTIDASE"/>
    <property type="match status" value="1"/>
</dbReference>
<evidence type="ECO:0000256" key="4">
    <source>
        <dbReference type="ARBA" id="ARBA00022989"/>
    </source>
</evidence>
<evidence type="ECO:0000256" key="3">
    <source>
        <dbReference type="ARBA" id="ARBA00022692"/>
    </source>
</evidence>
<dbReference type="STRING" id="1238424.J07HQW1_00165"/>
<feature type="transmembrane region" description="Helical" evidence="6">
    <location>
        <begin position="181"/>
        <end position="203"/>
    </location>
</feature>
<dbReference type="PANTHER" id="PTHR36506:SF1">
    <property type="entry name" value="PREFLAGELLIN PEPTIDASE"/>
    <property type="match status" value="1"/>
</dbReference>
<accession>U1PDH1</accession>
<evidence type="ECO:0000256" key="5">
    <source>
        <dbReference type="ARBA" id="ARBA00023136"/>
    </source>
</evidence>
<feature type="transmembrane region" description="Helical" evidence="6">
    <location>
        <begin position="12"/>
        <end position="38"/>
    </location>
</feature>
<evidence type="ECO:0000256" key="2">
    <source>
        <dbReference type="ARBA" id="ARBA00022475"/>
    </source>
</evidence>
<evidence type="ECO:0000259" key="7">
    <source>
        <dbReference type="Pfam" id="PF01478"/>
    </source>
</evidence>
<evidence type="ECO:0000256" key="1">
    <source>
        <dbReference type="ARBA" id="ARBA00004651"/>
    </source>
</evidence>
<dbReference type="Pfam" id="PF01478">
    <property type="entry name" value="Peptidase_A24"/>
    <property type="match status" value="1"/>
</dbReference>
<feature type="domain" description="Prepilin type IV endopeptidase peptidase" evidence="7">
    <location>
        <begin position="63"/>
        <end position="184"/>
    </location>
</feature>
<evidence type="ECO:0000313" key="9">
    <source>
        <dbReference type="EMBL" id="ERG90151.1"/>
    </source>
</evidence>
<dbReference type="GO" id="GO:0005886">
    <property type="term" value="C:plasma membrane"/>
    <property type="evidence" value="ECO:0007669"/>
    <property type="project" value="UniProtKB-SubCell"/>
</dbReference>
<dbReference type="EMBL" id="KE356560">
    <property type="protein sequence ID" value="ERG90151.1"/>
    <property type="molecule type" value="Genomic_DNA"/>
</dbReference>
<feature type="transmembrane region" description="Helical" evidence="6">
    <location>
        <begin position="112"/>
        <end position="139"/>
    </location>
</feature>
<dbReference type="GO" id="GO:0004190">
    <property type="term" value="F:aspartic-type endopeptidase activity"/>
    <property type="evidence" value="ECO:0007669"/>
    <property type="project" value="InterPro"/>
</dbReference>
<dbReference type="InterPro" id="IPR052218">
    <property type="entry name" value="Preflagellin_Peptidase"/>
</dbReference>
<evidence type="ECO:0000256" key="6">
    <source>
        <dbReference type="SAM" id="Phobius"/>
    </source>
</evidence>
<dbReference type="InterPro" id="IPR009655">
    <property type="entry name" value="Preflagellin_peptidase_C"/>
</dbReference>
<dbReference type="Gene3D" id="1.20.120.1220">
    <property type="match status" value="1"/>
</dbReference>
<keyword evidence="5 6" id="KW-0472">Membrane</keyword>
<feature type="domain" description="Preflagellin peptidase C-terminal" evidence="8">
    <location>
        <begin position="359"/>
        <end position="387"/>
    </location>
</feature>
<dbReference type="Proteomes" id="UP000030649">
    <property type="component" value="Unassembled WGS sequence"/>
</dbReference>
<dbReference type="AlphaFoldDB" id="U1PDH1"/>
<reference evidence="9 10" key="1">
    <citation type="journal article" date="2013" name="PLoS ONE">
        <title>Assembly-driven community genomics of a hypersaline microbial ecosystem.</title>
        <authorList>
            <person name="Podell S."/>
            <person name="Ugalde J.A."/>
            <person name="Narasingarao P."/>
            <person name="Banfield J.F."/>
            <person name="Heidelberg K.B."/>
            <person name="Allen E.E."/>
        </authorList>
    </citation>
    <scope>NUCLEOTIDE SEQUENCE [LARGE SCALE GENOMIC DNA]</scope>
    <source>
        <strain evidence="10">J07HQW1</strain>
    </source>
</reference>
<keyword evidence="3 6" id="KW-0812">Transmembrane</keyword>
<dbReference type="HOGENOM" id="CLU_065732_0_0_2"/>
<evidence type="ECO:0000259" key="8">
    <source>
        <dbReference type="Pfam" id="PF06847"/>
    </source>
</evidence>
<dbReference type="InterPro" id="IPR000045">
    <property type="entry name" value="Prepilin_IV_endopep_pep"/>
</dbReference>
<organism evidence="9 10">
    <name type="scientific">Haloquadratum walsbyi J07HQW1</name>
    <dbReference type="NCBI Taxonomy" id="1238424"/>
    <lineage>
        <taxon>Archaea</taxon>
        <taxon>Methanobacteriati</taxon>
        <taxon>Methanobacteriota</taxon>
        <taxon>Stenosarchaea group</taxon>
        <taxon>Halobacteria</taxon>
        <taxon>Halobacteriales</taxon>
        <taxon>Haloferacaceae</taxon>
        <taxon>Haloquadratum</taxon>
    </lineage>
</organism>
<protein>
    <submittedName>
        <fullName evidence="9">Archaeal peptidase A24 related protein</fullName>
    </submittedName>
</protein>
<keyword evidence="2" id="KW-1003">Cell membrane</keyword>
<gene>
    <name evidence="9" type="ORF">J07HQW1_00165</name>
</gene>
<dbReference type="Pfam" id="PF06847">
    <property type="entry name" value="Arc_PepC_II"/>
    <property type="match status" value="1"/>
</dbReference>
<proteinExistence type="predicted"/>
<feature type="transmembrane region" description="Helical" evidence="6">
    <location>
        <begin position="86"/>
        <end position="106"/>
    </location>
</feature>
<name>U1PDH1_9EURY</name>
<sequence>MVLVRSLQHVSVTSLEATILDGLHLMLLNLFILFLSLTDRRKLQYHTPRGFSMIASVSDLLRLVLIPLFIWAAWRDVRTRRLPSYVWPPLIVLGVMLLIWDASVYFSGFNFTYTTVAVVFVFRVATSCLIIIPLSYGFWAIGGFGGADAKALMTLAIVIPTAPSYQILGMSFPVITTPLGVFSVTILTNTVLLTAIYPVHLIIHNIRVHAWQLPAALFARPVNIDDLENEHGQLVETPDCVTRNGIDLDALRMYLRWRGTTLSAIRESPTTYRDPASISQTYSPTDGAVSVASDCFVMEKTPGGSHMNAGCPNSTASDLPDSTDLWGATGFLEAVNHRAYGASSAQLRDALTLLSAPDRQVVWVSPGIPFLVPVCLGTIIAFVYGDILFRLLTVFSSIV</sequence>